<sequence length="100" mass="11207">MYLVTPHFTKQLSAVPQHWLFAINIWQIDGTRCASSLPAENPRSIAFAAASSLYNAQPNRVESLHFPSLSAALNYRIYAKNAQTDRNQNFHCSCHFGNPA</sequence>
<protein>
    <submittedName>
        <fullName evidence="1">Uncharacterized protein</fullName>
    </submittedName>
</protein>
<comment type="caution">
    <text evidence="1">The sequence shown here is derived from an EMBL/GenBank/DDBJ whole genome shotgun (WGS) entry which is preliminary data.</text>
</comment>
<evidence type="ECO:0000313" key="1">
    <source>
        <dbReference type="EMBL" id="MDT0340040.1"/>
    </source>
</evidence>
<dbReference type="RefSeq" id="WP_310838790.1">
    <property type="nucleotide sequence ID" value="NZ_JAVLSM010000019.1"/>
</dbReference>
<accession>A0AAE4GF44</accession>
<reference evidence="1" key="1">
    <citation type="submission" date="2023-02" db="EMBL/GenBank/DDBJ databases">
        <title>Description of Herbaspirillum huttiense subsp. nephrolepsisexaltata and Herbaspirillum huttiense subsp. lycopersicon.</title>
        <authorList>
            <person name="Poudel M."/>
            <person name="Sharma A."/>
            <person name="Goss E."/>
            <person name="Tapia J.H."/>
            <person name="Harmon C.M."/>
            <person name="Jones J.B."/>
        </authorList>
    </citation>
    <scope>NUCLEOTIDE SEQUENCE</scope>
    <source>
        <strain evidence="1">NC40101</strain>
    </source>
</reference>
<gene>
    <name evidence="1" type="ORF">RJN63_24650</name>
</gene>
<dbReference type="AlphaFoldDB" id="A0AAE4GF44"/>
<dbReference type="EMBL" id="JAVRAA010000017">
    <property type="protein sequence ID" value="MDT0340040.1"/>
    <property type="molecule type" value="Genomic_DNA"/>
</dbReference>
<organism evidence="1">
    <name type="scientific">Herbaspirillum huttiense subsp. nephrolepidis</name>
    <dbReference type="NCBI Taxonomy" id="3075126"/>
    <lineage>
        <taxon>Bacteria</taxon>
        <taxon>Pseudomonadati</taxon>
        <taxon>Pseudomonadota</taxon>
        <taxon>Betaproteobacteria</taxon>
        <taxon>Burkholderiales</taxon>
        <taxon>Oxalobacteraceae</taxon>
        <taxon>Herbaspirillum</taxon>
    </lineage>
</organism>
<proteinExistence type="predicted"/>
<name>A0AAE4GF44_9BURK</name>